<keyword evidence="2" id="KW-1185">Reference proteome</keyword>
<organism evidence="1 2">
    <name type="scientific">Clunio marinus</name>
    <dbReference type="NCBI Taxonomy" id="568069"/>
    <lineage>
        <taxon>Eukaryota</taxon>
        <taxon>Metazoa</taxon>
        <taxon>Ecdysozoa</taxon>
        <taxon>Arthropoda</taxon>
        <taxon>Hexapoda</taxon>
        <taxon>Insecta</taxon>
        <taxon>Pterygota</taxon>
        <taxon>Neoptera</taxon>
        <taxon>Endopterygota</taxon>
        <taxon>Diptera</taxon>
        <taxon>Nematocera</taxon>
        <taxon>Chironomoidea</taxon>
        <taxon>Chironomidae</taxon>
        <taxon>Clunio</taxon>
    </lineage>
</organism>
<dbReference type="EMBL" id="CVRI01000047">
    <property type="protein sequence ID" value="CRK98143.1"/>
    <property type="molecule type" value="Genomic_DNA"/>
</dbReference>
<proteinExistence type="predicted"/>
<dbReference type="AlphaFoldDB" id="A0A1J1ICY6"/>
<name>A0A1J1ICY6_9DIPT</name>
<dbReference type="Proteomes" id="UP000183832">
    <property type="component" value="Unassembled WGS sequence"/>
</dbReference>
<evidence type="ECO:0000313" key="1">
    <source>
        <dbReference type="EMBL" id="CRK98143.1"/>
    </source>
</evidence>
<accession>A0A1J1ICY6</accession>
<protein>
    <submittedName>
        <fullName evidence="1">CLUMA_CG011511, isoform A</fullName>
    </submittedName>
</protein>
<evidence type="ECO:0000313" key="2">
    <source>
        <dbReference type="Proteomes" id="UP000183832"/>
    </source>
</evidence>
<reference evidence="1 2" key="1">
    <citation type="submission" date="2015-04" db="EMBL/GenBank/DDBJ databases">
        <authorList>
            <person name="Syromyatnikov M.Y."/>
            <person name="Popov V.N."/>
        </authorList>
    </citation>
    <scope>NUCLEOTIDE SEQUENCE [LARGE SCALE GENOMIC DNA]</scope>
</reference>
<sequence>MEILDDDNFPRGFPQGDSRGNFFRIPFTHVIINQSLIKSHKKLFKHRKTPFLTVSFTQSENQNKFERARNNIFEIKTLNIALKEEESDTK</sequence>
<gene>
    <name evidence="1" type="ORF">CLUMA_CG011511</name>
</gene>